<comment type="similarity">
    <text evidence="1">Belongs to the metallo-dependent hydrolases superfamily. TatD-type hydrolase family.</text>
</comment>
<dbReference type="EMBL" id="JAPCHY010000014">
    <property type="protein sequence ID" value="MCW4473774.1"/>
    <property type="molecule type" value="Genomic_DNA"/>
</dbReference>
<dbReference type="Gene3D" id="3.20.20.140">
    <property type="entry name" value="Metal-dependent hydrolases"/>
    <property type="match status" value="1"/>
</dbReference>
<dbReference type="PANTHER" id="PTHR46124">
    <property type="entry name" value="D-AMINOACYL-TRNA DEACYLASE"/>
    <property type="match status" value="1"/>
</dbReference>
<protein>
    <submittedName>
        <fullName evidence="3">TatD family hydrolase</fullName>
    </submittedName>
</protein>
<gene>
    <name evidence="3" type="ORF">OK345_14840</name>
</gene>
<comment type="caution">
    <text evidence="3">The sequence shown here is derived from an EMBL/GenBank/DDBJ whole genome shotgun (WGS) entry which is preliminary data.</text>
</comment>
<dbReference type="CDD" id="cd01310">
    <property type="entry name" value="TatD_DNAse"/>
    <property type="match status" value="1"/>
</dbReference>
<keyword evidence="2 3" id="KW-0378">Hydrolase</keyword>
<dbReference type="InterPro" id="IPR018228">
    <property type="entry name" value="DNase_TatD-rel_CS"/>
</dbReference>
<dbReference type="PROSITE" id="PS01090">
    <property type="entry name" value="TATD_2"/>
    <property type="match status" value="1"/>
</dbReference>
<dbReference type="RefSeq" id="WP_265128762.1">
    <property type="nucleotide sequence ID" value="NZ_JAPCHY010000014.1"/>
</dbReference>
<dbReference type="PROSITE" id="PS01137">
    <property type="entry name" value="TATD_1"/>
    <property type="match status" value="1"/>
</dbReference>
<dbReference type="Proteomes" id="UP001209922">
    <property type="component" value="Unassembled WGS sequence"/>
</dbReference>
<proteinExistence type="inferred from homology"/>
<dbReference type="InterPro" id="IPR032466">
    <property type="entry name" value="Metal_Hydrolase"/>
</dbReference>
<dbReference type="PANTHER" id="PTHR46124:SF3">
    <property type="entry name" value="HYDROLASE"/>
    <property type="match status" value="1"/>
</dbReference>
<dbReference type="Pfam" id="PF01026">
    <property type="entry name" value="TatD_DNase"/>
    <property type="match status" value="1"/>
</dbReference>
<dbReference type="GO" id="GO:0016787">
    <property type="term" value="F:hydrolase activity"/>
    <property type="evidence" value="ECO:0007669"/>
    <property type="project" value="UniProtKB-KW"/>
</dbReference>
<dbReference type="PIRSF" id="PIRSF005902">
    <property type="entry name" value="DNase_TatD"/>
    <property type="match status" value="1"/>
</dbReference>
<dbReference type="InterPro" id="IPR001130">
    <property type="entry name" value="TatD-like"/>
</dbReference>
<evidence type="ECO:0000313" key="3">
    <source>
        <dbReference type="EMBL" id="MCW4473774.1"/>
    </source>
</evidence>
<name>A0ABT3JZ55_9XANT</name>
<evidence type="ECO:0000256" key="1">
    <source>
        <dbReference type="ARBA" id="ARBA00009275"/>
    </source>
</evidence>
<dbReference type="PROSITE" id="PS01091">
    <property type="entry name" value="TATD_3"/>
    <property type="match status" value="1"/>
</dbReference>
<reference evidence="3 4" key="1">
    <citation type="submission" date="2022-10" db="EMBL/GenBank/DDBJ databases">
        <title>Xanthomonas sp. H13-6.</title>
        <authorList>
            <person name="Liu X."/>
            <person name="Deng Z."/>
            <person name="Jiang Y."/>
            <person name="Yu T."/>
            <person name="Ai J."/>
        </authorList>
    </citation>
    <scope>NUCLEOTIDE SEQUENCE [LARGE SCALE GENOMIC DNA]</scope>
    <source>
        <strain evidence="3 4">H13-6</strain>
    </source>
</reference>
<dbReference type="SUPFAM" id="SSF51556">
    <property type="entry name" value="Metallo-dependent hydrolases"/>
    <property type="match status" value="1"/>
</dbReference>
<keyword evidence="4" id="KW-1185">Reference proteome</keyword>
<evidence type="ECO:0000313" key="4">
    <source>
        <dbReference type="Proteomes" id="UP001209922"/>
    </source>
</evidence>
<accession>A0ABT3JZ55</accession>
<sequence>MQLIDSHCHLDAAEFDADRDQVVARARQAGVAAQVVPAVTAASWPGLREVCRIQPGLHPAYGLHPMFLAEHAPEHLPLLREWIERERPCAIGECGLDFFVAGLDPERQRHFFDGQLELARDYRLPLIVHARRAVEEVIAAIRRVGGLRGVVHSFSGSPEQARQLWQLGFLIGLGGPLTYPRANRLRRLAAEMPLEYLLLETDAPDQPDADIRGQRNEPARLPVVLRTVAALRGQPEAEIARATTANARRLFGLPSAA</sequence>
<evidence type="ECO:0000256" key="2">
    <source>
        <dbReference type="ARBA" id="ARBA00022801"/>
    </source>
</evidence>
<organism evidence="3 4">
    <name type="scientific">Xanthomonas chitinilytica</name>
    <dbReference type="NCBI Taxonomy" id="2989819"/>
    <lineage>
        <taxon>Bacteria</taxon>
        <taxon>Pseudomonadati</taxon>
        <taxon>Pseudomonadota</taxon>
        <taxon>Gammaproteobacteria</taxon>
        <taxon>Lysobacterales</taxon>
        <taxon>Lysobacteraceae</taxon>
        <taxon>Xanthomonas</taxon>
    </lineage>
</organism>